<feature type="region of interest" description="Disordered" evidence="1">
    <location>
        <begin position="1"/>
        <end position="33"/>
    </location>
</feature>
<reference evidence="2 3" key="1">
    <citation type="journal article" date="2015" name="Genome Biol. Evol.">
        <title>Phylogenomic analyses indicate that early fungi evolved digesting cell walls of algal ancestors of land plants.</title>
        <authorList>
            <person name="Chang Y."/>
            <person name="Wang S."/>
            <person name="Sekimoto S."/>
            <person name="Aerts A.L."/>
            <person name="Choi C."/>
            <person name="Clum A."/>
            <person name="LaButti K.M."/>
            <person name="Lindquist E.A."/>
            <person name="Yee Ngan C."/>
            <person name="Ohm R.A."/>
            <person name="Salamov A.A."/>
            <person name="Grigoriev I.V."/>
            <person name="Spatafora J.W."/>
            <person name="Berbee M.L."/>
        </authorList>
    </citation>
    <scope>NUCLEOTIDE SEQUENCE [LARGE SCALE GENOMIC DNA]</scope>
    <source>
        <strain evidence="2 3">NRRL 28638</strain>
    </source>
</reference>
<dbReference type="EMBL" id="KQ964627">
    <property type="protein sequence ID" value="KXN67572.1"/>
    <property type="molecule type" value="Genomic_DNA"/>
</dbReference>
<evidence type="ECO:0000313" key="3">
    <source>
        <dbReference type="Proteomes" id="UP000070444"/>
    </source>
</evidence>
<keyword evidence="3" id="KW-1185">Reference proteome</keyword>
<feature type="compositionally biased region" description="Low complexity" evidence="1">
    <location>
        <begin position="202"/>
        <end position="213"/>
    </location>
</feature>
<organism evidence="2 3">
    <name type="scientific">Conidiobolus coronatus (strain ATCC 28846 / CBS 209.66 / NRRL 28638)</name>
    <name type="common">Delacroixia coronata</name>
    <dbReference type="NCBI Taxonomy" id="796925"/>
    <lineage>
        <taxon>Eukaryota</taxon>
        <taxon>Fungi</taxon>
        <taxon>Fungi incertae sedis</taxon>
        <taxon>Zoopagomycota</taxon>
        <taxon>Entomophthoromycotina</taxon>
        <taxon>Entomophthoromycetes</taxon>
        <taxon>Entomophthorales</taxon>
        <taxon>Ancylistaceae</taxon>
        <taxon>Conidiobolus</taxon>
    </lineage>
</organism>
<protein>
    <submittedName>
        <fullName evidence="2">Uncharacterized protein</fullName>
    </submittedName>
</protein>
<accession>A0A137NXY8</accession>
<dbReference type="Proteomes" id="UP000070444">
    <property type="component" value="Unassembled WGS sequence"/>
</dbReference>
<evidence type="ECO:0000256" key="1">
    <source>
        <dbReference type="SAM" id="MobiDB-lite"/>
    </source>
</evidence>
<dbReference type="AlphaFoldDB" id="A0A137NXY8"/>
<sequence>MSNYQPQKDKPKKEAKPKIYKTTQSLNTLPPPPLPLPAPINIEVDYDEFKQPTDLSHYSSNSSNLYFPNLGWRGLNLFNLLRISNDTAKQSADLDSIKLADKHSQWLFHPNDTNIKRTSIKYQPPKAVEKPKEELYFERNMGKFRPMNVDDQTQLIEDSFERVKKHYVGMRHPKVPAKKCVKVSTILPNPWLPPNMLVKASITPSNDSSQSSSEPKHMLPNNTLLLPRSNDVYRGSSRLAAMIPTEEVQPDGTNYKYYTEIEHDGPSTLVDGMSHNYKDLLLVENEDEQIVYYTLMRKRRKWEQTDLYTSDEHLSSKKKRELFGSVKVNRSVEEDF</sequence>
<gene>
    <name evidence="2" type="ORF">CONCODRAFT_80087</name>
</gene>
<evidence type="ECO:0000313" key="2">
    <source>
        <dbReference type="EMBL" id="KXN67572.1"/>
    </source>
</evidence>
<proteinExistence type="predicted"/>
<name>A0A137NXY8_CONC2</name>
<feature type="region of interest" description="Disordered" evidence="1">
    <location>
        <begin position="202"/>
        <end position="224"/>
    </location>
</feature>
<feature type="compositionally biased region" description="Basic and acidic residues" evidence="1">
    <location>
        <begin position="7"/>
        <end position="17"/>
    </location>
</feature>